<evidence type="ECO:0000256" key="1">
    <source>
        <dbReference type="SAM" id="MobiDB-lite"/>
    </source>
</evidence>
<protein>
    <submittedName>
        <fullName evidence="2">Uncharacterized protein</fullName>
    </submittedName>
</protein>
<dbReference type="EMBL" id="CAMXCT020005046">
    <property type="protein sequence ID" value="CAL1164592.1"/>
    <property type="molecule type" value="Genomic_DNA"/>
</dbReference>
<dbReference type="EMBL" id="CAMXCT010005046">
    <property type="protein sequence ID" value="CAI4011217.1"/>
    <property type="molecule type" value="Genomic_DNA"/>
</dbReference>
<evidence type="ECO:0000313" key="2">
    <source>
        <dbReference type="EMBL" id="CAI4011217.1"/>
    </source>
</evidence>
<dbReference type="EMBL" id="CAMXCT030005046">
    <property type="protein sequence ID" value="CAL4798529.1"/>
    <property type="molecule type" value="Genomic_DNA"/>
</dbReference>
<feature type="region of interest" description="Disordered" evidence="1">
    <location>
        <begin position="254"/>
        <end position="277"/>
    </location>
</feature>
<name>A0A9P1GI22_9DINO</name>
<evidence type="ECO:0000313" key="3">
    <source>
        <dbReference type="EMBL" id="CAL4798529.1"/>
    </source>
</evidence>
<feature type="non-terminal residue" evidence="2">
    <location>
        <position position="277"/>
    </location>
</feature>
<organism evidence="2">
    <name type="scientific">Cladocopium goreaui</name>
    <dbReference type="NCBI Taxonomy" id="2562237"/>
    <lineage>
        <taxon>Eukaryota</taxon>
        <taxon>Sar</taxon>
        <taxon>Alveolata</taxon>
        <taxon>Dinophyceae</taxon>
        <taxon>Suessiales</taxon>
        <taxon>Symbiodiniaceae</taxon>
        <taxon>Cladocopium</taxon>
    </lineage>
</organism>
<accession>A0A9P1GI22</accession>
<evidence type="ECO:0000313" key="4">
    <source>
        <dbReference type="Proteomes" id="UP001152797"/>
    </source>
</evidence>
<comment type="caution">
    <text evidence="2">The sequence shown here is derived from an EMBL/GenBank/DDBJ whole genome shotgun (WGS) entry which is preliminary data.</text>
</comment>
<keyword evidence="4" id="KW-1185">Reference proteome</keyword>
<proteinExistence type="predicted"/>
<dbReference type="AlphaFoldDB" id="A0A9P1GI22"/>
<gene>
    <name evidence="2" type="ORF">C1SCF055_LOCUS36400</name>
</gene>
<dbReference type="Proteomes" id="UP001152797">
    <property type="component" value="Unassembled WGS sequence"/>
</dbReference>
<dbReference type="OrthoDB" id="448791at2759"/>
<reference evidence="3 4" key="2">
    <citation type="submission" date="2024-05" db="EMBL/GenBank/DDBJ databases">
        <authorList>
            <person name="Chen Y."/>
            <person name="Shah S."/>
            <person name="Dougan E. K."/>
            <person name="Thang M."/>
            <person name="Chan C."/>
        </authorList>
    </citation>
    <scope>NUCLEOTIDE SEQUENCE [LARGE SCALE GENOMIC DNA]</scope>
</reference>
<sequence length="277" mass="29374">FSMTPAAEATSEPSEVNMVPCTYGSSSFQVTGCSGSSRASAVFPLSLSISAAAKMLATEVATESTARVTGYTTGLTWEAGASSIRFQLSSFSSGNVAVLLQSKRGWLPGLGNAKPLDGQCGLEVVVLARPDRAFTALTYLPDAILQQLWPVETMLRVKVLSPAPLMKPLSDCPGQWLRDRLLHLCDRLNGGDGADAAASAAASAALRAQLRAAGLRVEGVEETVRHADRGRRVSQEELGYWQEEADKGHRCAGSMEGDAEMGSQRRDVPDDIIASML</sequence>
<reference evidence="2" key="1">
    <citation type="submission" date="2022-10" db="EMBL/GenBank/DDBJ databases">
        <authorList>
            <person name="Chen Y."/>
            <person name="Dougan E. K."/>
            <person name="Chan C."/>
            <person name="Rhodes N."/>
            <person name="Thang M."/>
        </authorList>
    </citation>
    <scope>NUCLEOTIDE SEQUENCE</scope>
</reference>